<dbReference type="GO" id="GO:0050479">
    <property type="term" value="F:glyceryl-ether monooxygenase activity"/>
    <property type="evidence" value="ECO:0007669"/>
    <property type="project" value="TreeGrafter"/>
</dbReference>
<reference evidence="10 11" key="1">
    <citation type="submission" date="2006-03" db="EMBL/GenBank/DDBJ databases">
        <title>Complete sequence of Shewanella denitrificans OS217.</title>
        <authorList>
            <consortium name="US DOE Joint Genome Institute"/>
            <person name="Copeland A."/>
            <person name="Lucas S."/>
            <person name="Lapidus A."/>
            <person name="Barry K."/>
            <person name="Detter J.C."/>
            <person name="Glavina del Rio T."/>
            <person name="Hammon N."/>
            <person name="Israni S."/>
            <person name="Dalin E."/>
            <person name="Tice H."/>
            <person name="Pitluck S."/>
            <person name="Brettin T."/>
            <person name="Bruce D."/>
            <person name="Han C."/>
            <person name="Tapia R."/>
            <person name="Gilna P."/>
            <person name="Kiss H."/>
            <person name="Schmutz J."/>
            <person name="Larimer F."/>
            <person name="Land M."/>
            <person name="Hauser L."/>
            <person name="Kyrpides N."/>
            <person name="Lykidis A."/>
            <person name="Richardson P."/>
        </authorList>
    </citation>
    <scope>NUCLEOTIDE SEQUENCE [LARGE SCALE GENOMIC DNA]</scope>
    <source>
        <strain evidence="11">OS217 / ATCC BAA-1090 / DSM 15013</strain>
    </source>
</reference>
<protein>
    <submittedName>
        <fullName evidence="10">Sterol desaturase family protein</fullName>
    </submittedName>
</protein>
<dbReference type="OrthoDB" id="9770329at2"/>
<dbReference type="GO" id="GO:0008610">
    <property type="term" value="P:lipid biosynthetic process"/>
    <property type="evidence" value="ECO:0007669"/>
    <property type="project" value="InterPro"/>
</dbReference>
<evidence type="ECO:0000256" key="1">
    <source>
        <dbReference type="ARBA" id="ARBA00004127"/>
    </source>
</evidence>
<feature type="transmembrane region" description="Helical" evidence="8">
    <location>
        <begin position="55"/>
        <end position="77"/>
    </location>
</feature>
<feature type="region of interest" description="Disordered" evidence="7">
    <location>
        <begin position="292"/>
        <end position="314"/>
    </location>
</feature>
<keyword evidence="2 8" id="KW-0812">Transmembrane</keyword>
<sequence length="314" mass="36268">MDFSFSALVEHPELLLLALAPLFFVCILFEWLWGDRGNKLPNSAKYRPAEVACNFVLAGMHQGADLLTGLLIASVYLSLFDWRLFDIEMNWQAFLILMVAQDFCYYWFHRASHRIRWMWAAHVVHHSSENMNFSTAFRQSLMYPLAGMWVFWLPLVVIGFDPNWVIFVVLLNLGLQFFVHTQAVKSLGPLEWVINTPSHHRVHHGRNPQYIDKNYAGILIVWDRLFGTYEKEVETVEYGITKPVNSFNPIKVTFSEWRDMFAEAFSANLSLTGRLKILFAPPTTQNRDMLKSISNNPDEQVNADITAPDAKHQA</sequence>
<evidence type="ECO:0000313" key="10">
    <source>
        <dbReference type="EMBL" id="ABE54066.1"/>
    </source>
</evidence>
<name>Q12R60_SHEDO</name>
<dbReference type="KEGG" id="sdn:Sden_0776"/>
<dbReference type="InterPro" id="IPR006694">
    <property type="entry name" value="Fatty_acid_hydroxylase"/>
</dbReference>
<dbReference type="STRING" id="318161.Sden_0776"/>
<dbReference type="GO" id="GO:0012505">
    <property type="term" value="C:endomembrane system"/>
    <property type="evidence" value="ECO:0007669"/>
    <property type="project" value="UniProtKB-SubCell"/>
</dbReference>
<evidence type="ECO:0000259" key="9">
    <source>
        <dbReference type="Pfam" id="PF04116"/>
    </source>
</evidence>
<keyword evidence="4" id="KW-0560">Oxidoreductase</keyword>
<evidence type="ECO:0000256" key="4">
    <source>
        <dbReference type="ARBA" id="ARBA00023002"/>
    </source>
</evidence>
<dbReference type="Proteomes" id="UP000001982">
    <property type="component" value="Chromosome"/>
</dbReference>
<accession>Q12R60</accession>
<dbReference type="Pfam" id="PF04116">
    <property type="entry name" value="FA_hydroxylase"/>
    <property type="match status" value="1"/>
</dbReference>
<dbReference type="InterPro" id="IPR051689">
    <property type="entry name" value="Sterol_desaturase/TMEM195"/>
</dbReference>
<dbReference type="PANTHER" id="PTHR21624:SF1">
    <property type="entry name" value="ALKYLGLYCEROL MONOOXYGENASE"/>
    <property type="match status" value="1"/>
</dbReference>
<dbReference type="EMBL" id="CP000302">
    <property type="protein sequence ID" value="ABE54066.1"/>
    <property type="molecule type" value="Genomic_DNA"/>
</dbReference>
<feature type="domain" description="Fatty acid hydroxylase" evidence="9">
    <location>
        <begin position="94"/>
        <end position="228"/>
    </location>
</feature>
<evidence type="ECO:0000256" key="8">
    <source>
        <dbReference type="SAM" id="Phobius"/>
    </source>
</evidence>
<dbReference type="GO" id="GO:0005506">
    <property type="term" value="F:iron ion binding"/>
    <property type="evidence" value="ECO:0007669"/>
    <property type="project" value="InterPro"/>
</dbReference>
<keyword evidence="3 8" id="KW-1133">Transmembrane helix</keyword>
<dbReference type="RefSeq" id="WP_011495231.1">
    <property type="nucleotide sequence ID" value="NC_007954.1"/>
</dbReference>
<dbReference type="GO" id="GO:0006643">
    <property type="term" value="P:membrane lipid metabolic process"/>
    <property type="evidence" value="ECO:0007669"/>
    <property type="project" value="TreeGrafter"/>
</dbReference>
<evidence type="ECO:0000256" key="2">
    <source>
        <dbReference type="ARBA" id="ARBA00022692"/>
    </source>
</evidence>
<gene>
    <name evidence="10" type="ordered locus">Sden_0776</name>
</gene>
<evidence type="ECO:0000256" key="6">
    <source>
        <dbReference type="ARBA" id="ARBA00023136"/>
    </source>
</evidence>
<feature type="transmembrane region" description="Helical" evidence="8">
    <location>
        <begin position="14"/>
        <end position="34"/>
    </location>
</feature>
<comment type="subcellular location">
    <subcellularLocation>
        <location evidence="1">Endomembrane system</location>
        <topology evidence="1">Multi-pass membrane protein</topology>
    </subcellularLocation>
</comment>
<proteinExistence type="predicted"/>
<dbReference type="HOGENOM" id="CLU_033631_1_1_6"/>
<dbReference type="eggNOG" id="COG3000">
    <property type="taxonomic scope" value="Bacteria"/>
</dbReference>
<evidence type="ECO:0000313" key="11">
    <source>
        <dbReference type="Proteomes" id="UP000001982"/>
    </source>
</evidence>
<dbReference type="AlphaFoldDB" id="Q12R60"/>
<feature type="transmembrane region" description="Helical" evidence="8">
    <location>
        <begin position="89"/>
        <end position="108"/>
    </location>
</feature>
<evidence type="ECO:0000256" key="5">
    <source>
        <dbReference type="ARBA" id="ARBA00023098"/>
    </source>
</evidence>
<keyword evidence="6 8" id="KW-0472">Membrane</keyword>
<dbReference type="GO" id="GO:0016020">
    <property type="term" value="C:membrane"/>
    <property type="evidence" value="ECO:0007669"/>
    <property type="project" value="GOC"/>
</dbReference>
<keyword evidence="11" id="KW-1185">Reference proteome</keyword>
<organism evidence="10 11">
    <name type="scientific">Shewanella denitrificans (strain OS217 / ATCC BAA-1090 / DSM 15013)</name>
    <dbReference type="NCBI Taxonomy" id="318161"/>
    <lineage>
        <taxon>Bacteria</taxon>
        <taxon>Pseudomonadati</taxon>
        <taxon>Pseudomonadota</taxon>
        <taxon>Gammaproteobacteria</taxon>
        <taxon>Alteromonadales</taxon>
        <taxon>Shewanellaceae</taxon>
        <taxon>Shewanella</taxon>
    </lineage>
</organism>
<evidence type="ECO:0000256" key="7">
    <source>
        <dbReference type="SAM" id="MobiDB-lite"/>
    </source>
</evidence>
<evidence type="ECO:0000256" key="3">
    <source>
        <dbReference type="ARBA" id="ARBA00022989"/>
    </source>
</evidence>
<dbReference type="PANTHER" id="PTHR21624">
    <property type="entry name" value="STEROL DESATURASE-RELATED PROTEIN"/>
    <property type="match status" value="1"/>
</dbReference>
<keyword evidence="5" id="KW-0443">Lipid metabolism</keyword>